<dbReference type="InterPro" id="IPR036852">
    <property type="entry name" value="Peptidase_S8/S53_dom_sf"/>
</dbReference>
<keyword evidence="5" id="KW-1185">Reference proteome</keyword>
<dbReference type="OrthoDB" id="206201at2759"/>
<feature type="region of interest" description="Disordered" evidence="2">
    <location>
        <begin position="139"/>
        <end position="212"/>
    </location>
</feature>
<reference evidence="4 5" key="1">
    <citation type="submission" date="2017-06" db="EMBL/GenBank/DDBJ databases">
        <title>Comparative genomic analysis of Ambrosia Fusariam Clade fungi.</title>
        <authorList>
            <person name="Stajich J.E."/>
            <person name="Carrillo J."/>
            <person name="Kijimoto T."/>
            <person name="Eskalen A."/>
            <person name="O'Donnell K."/>
            <person name="Kasson M."/>
        </authorList>
    </citation>
    <scope>NUCLEOTIDE SEQUENCE [LARGE SCALE GENOMIC DNA]</scope>
    <source>
        <strain evidence="4 5">NRRL62584</strain>
    </source>
</reference>
<proteinExistence type="predicted"/>
<evidence type="ECO:0000313" key="5">
    <source>
        <dbReference type="Proteomes" id="UP000288168"/>
    </source>
</evidence>
<dbReference type="GO" id="GO:0004252">
    <property type="term" value="F:serine-type endopeptidase activity"/>
    <property type="evidence" value="ECO:0007669"/>
    <property type="project" value="InterPro"/>
</dbReference>
<dbReference type="Proteomes" id="UP000288168">
    <property type="component" value="Unassembled WGS sequence"/>
</dbReference>
<evidence type="ECO:0000313" key="4">
    <source>
        <dbReference type="EMBL" id="RSL53566.1"/>
    </source>
</evidence>
<sequence>MTCNKDENPVDTAKRLVQLTIESLANSNEAESLALFNSRAALNFRLNLALLELEPKQGQPVPQNNQRLSIYAISLYRVLEDFFGKDIDSHLKTGSPHQGFQVALARNSRDEAKSPKPPSIRLPETPQALAHLEKQILGLRNPNSSRPASSHHRTTIRDDHDVNKDNESESENESHTINTTKANFLSRNGRDPDPAVGSMPITFESEDTTDEQKLGKAFMDQAEKFYRKKIERIEGKRAIKVAVLDTGVNEDQVHFKGVREVKALVVAVAPHVDLYIAKVSKTNEGTGVDQWVKAIDWAIELEVDIINISAKVPNDKKIRKPIEEAEMRGIIILAAASNDGANLPRAFPAWTSFSTAIAAGMAANILTLVENIPDESKDDDTQWIGF</sequence>
<gene>
    <name evidence="4" type="ORF">CEP54_010305</name>
</gene>
<dbReference type="GO" id="GO:0006508">
    <property type="term" value="P:proteolysis"/>
    <property type="evidence" value="ECO:0007669"/>
    <property type="project" value="InterPro"/>
</dbReference>
<dbReference type="SUPFAM" id="SSF52743">
    <property type="entry name" value="Subtilisin-like"/>
    <property type="match status" value="1"/>
</dbReference>
<organism evidence="4 5">
    <name type="scientific">Fusarium duplospermum</name>
    <dbReference type="NCBI Taxonomy" id="1325734"/>
    <lineage>
        <taxon>Eukaryota</taxon>
        <taxon>Fungi</taxon>
        <taxon>Dikarya</taxon>
        <taxon>Ascomycota</taxon>
        <taxon>Pezizomycotina</taxon>
        <taxon>Sordariomycetes</taxon>
        <taxon>Hypocreomycetidae</taxon>
        <taxon>Hypocreales</taxon>
        <taxon>Nectriaceae</taxon>
        <taxon>Fusarium</taxon>
        <taxon>Fusarium solani species complex</taxon>
    </lineage>
</organism>
<keyword evidence="1" id="KW-0378">Hydrolase</keyword>
<dbReference type="Gene3D" id="3.40.50.200">
    <property type="entry name" value="Peptidase S8/S53 domain"/>
    <property type="match status" value="1"/>
</dbReference>
<evidence type="ECO:0000259" key="3">
    <source>
        <dbReference type="Pfam" id="PF00082"/>
    </source>
</evidence>
<feature type="region of interest" description="Disordered" evidence="2">
    <location>
        <begin position="106"/>
        <end position="125"/>
    </location>
</feature>
<accession>A0A428PKU8</accession>
<name>A0A428PKU8_9HYPO</name>
<dbReference type="EMBL" id="NKCI01000121">
    <property type="protein sequence ID" value="RSL53566.1"/>
    <property type="molecule type" value="Genomic_DNA"/>
</dbReference>
<dbReference type="AlphaFoldDB" id="A0A428PKU8"/>
<dbReference type="InterPro" id="IPR000209">
    <property type="entry name" value="Peptidase_S8/S53_dom"/>
</dbReference>
<feature type="compositionally biased region" description="Polar residues" evidence="2">
    <location>
        <begin position="175"/>
        <end position="186"/>
    </location>
</feature>
<comment type="caution">
    <text evidence="4">The sequence shown here is derived from an EMBL/GenBank/DDBJ whole genome shotgun (WGS) entry which is preliminary data.</text>
</comment>
<feature type="compositionally biased region" description="Basic and acidic residues" evidence="2">
    <location>
        <begin position="155"/>
        <end position="167"/>
    </location>
</feature>
<evidence type="ECO:0000256" key="2">
    <source>
        <dbReference type="SAM" id="MobiDB-lite"/>
    </source>
</evidence>
<feature type="domain" description="Peptidase S8/S53" evidence="3">
    <location>
        <begin position="264"/>
        <end position="349"/>
    </location>
</feature>
<dbReference type="Pfam" id="PF00082">
    <property type="entry name" value="Peptidase_S8"/>
    <property type="match status" value="1"/>
</dbReference>
<protein>
    <recommendedName>
        <fullName evidence="3">Peptidase S8/S53 domain-containing protein</fullName>
    </recommendedName>
</protein>
<dbReference type="PROSITE" id="PS00136">
    <property type="entry name" value="SUBTILASE_ASP"/>
    <property type="match status" value="1"/>
</dbReference>
<dbReference type="InterPro" id="IPR023827">
    <property type="entry name" value="Peptidase_S8_Asp-AS"/>
</dbReference>
<evidence type="ECO:0000256" key="1">
    <source>
        <dbReference type="ARBA" id="ARBA00022801"/>
    </source>
</evidence>